<dbReference type="GO" id="GO:0005576">
    <property type="term" value="C:extracellular region"/>
    <property type="evidence" value="ECO:0007669"/>
    <property type="project" value="UniProtKB-SubCell"/>
</dbReference>
<comment type="caution">
    <text evidence="14">The sequence shown here is derived from an EMBL/GenBank/DDBJ whole genome shotgun (WGS) entry which is preliminary data.</text>
</comment>
<reference evidence="14" key="1">
    <citation type="submission" date="2021-09" db="EMBL/GenBank/DDBJ databases">
        <title>A high-quality genome of the endoparasitic fungus Hirsutella rhossiliensis with a comparison of Hirsutella genomes reveals transposable elements contributing to genome size variation.</title>
        <authorList>
            <person name="Lin R."/>
            <person name="Jiao Y."/>
            <person name="Sun X."/>
            <person name="Ling J."/>
            <person name="Xie B."/>
            <person name="Cheng X."/>
        </authorList>
    </citation>
    <scope>NUCLEOTIDE SEQUENCE</scope>
    <source>
        <strain evidence="14">HR02</strain>
    </source>
</reference>
<dbReference type="InterPro" id="IPR011583">
    <property type="entry name" value="Chitinase_II/V-like_cat"/>
</dbReference>
<dbReference type="Gene3D" id="3.10.50.10">
    <property type="match status" value="1"/>
</dbReference>
<dbReference type="GeneID" id="68350256"/>
<comment type="subcellular location">
    <subcellularLocation>
        <location evidence="2">Secreted</location>
    </subcellularLocation>
</comment>
<dbReference type="PROSITE" id="PS01095">
    <property type="entry name" value="GH18_1"/>
    <property type="match status" value="1"/>
</dbReference>
<keyword evidence="6 11" id="KW-0378">Hydrolase</keyword>
<evidence type="ECO:0000256" key="12">
    <source>
        <dbReference type="SAM" id="MobiDB-lite"/>
    </source>
</evidence>
<keyword evidence="8" id="KW-0119">Carbohydrate metabolism</keyword>
<evidence type="ECO:0000313" key="14">
    <source>
        <dbReference type="EMBL" id="KAH0968485.1"/>
    </source>
</evidence>
<keyword evidence="7" id="KW-0146">Chitin degradation</keyword>
<dbReference type="EC" id="3.2.1.14" evidence="4"/>
<evidence type="ECO:0000256" key="5">
    <source>
        <dbReference type="ARBA" id="ARBA00022525"/>
    </source>
</evidence>
<dbReference type="PANTHER" id="PTHR11177:SF402">
    <property type="entry name" value="CHITINASE"/>
    <property type="match status" value="1"/>
</dbReference>
<evidence type="ECO:0000259" key="13">
    <source>
        <dbReference type="PROSITE" id="PS51910"/>
    </source>
</evidence>
<keyword evidence="5" id="KW-0964">Secreted</keyword>
<dbReference type="PANTHER" id="PTHR11177">
    <property type="entry name" value="CHITINASE"/>
    <property type="match status" value="1"/>
</dbReference>
<dbReference type="SMART" id="SM00636">
    <property type="entry name" value="Glyco_18"/>
    <property type="match status" value="1"/>
</dbReference>
<dbReference type="SUPFAM" id="SSF51445">
    <property type="entry name" value="(Trans)glycosidases"/>
    <property type="match status" value="1"/>
</dbReference>
<evidence type="ECO:0000256" key="7">
    <source>
        <dbReference type="ARBA" id="ARBA00023024"/>
    </source>
</evidence>
<feature type="domain" description="GH18" evidence="13">
    <location>
        <begin position="1"/>
        <end position="332"/>
    </location>
</feature>
<dbReference type="GO" id="GO:0006032">
    <property type="term" value="P:chitin catabolic process"/>
    <property type="evidence" value="ECO:0007669"/>
    <property type="project" value="UniProtKB-KW"/>
</dbReference>
<evidence type="ECO:0000256" key="4">
    <source>
        <dbReference type="ARBA" id="ARBA00012729"/>
    </source>
</evidence>
<dbReference type="OrthoDB" id="73875at2759"/>
<gene>
    <name evidence="14" type="ORF">HRG_01127</name>
</gene>
<sequence length="902" mass="100879">MTPLTDLNLAYVNFDENFTLTSPSRDLLLRASFLKMKHPGLRVAMSIGGHGFSYGPTSGYWSDMVSTEATRRTFIHSVVDFLVEYGFNGVDLDWEYPSASEMGGRQSDASNFVQLLAEMRGYFNSRNPGWTITASIPTSSEYLQGFNIEGMGEYISWFNLMPFDRRWVYSKEKNSPVPYLQGHTDISEVETALQILRHSHISMDKVVMGMAFQGRAHTLEDVDCWQPEGVCRFMAEDVPISCSDAEGLLTYAEVIARNGSTEAQVHYNSTTTVKYKVIEGDEWISYDDEESWRDKKSFLSENCLSGLFIWSLDQDSGQFDAMSRLMGDFSNLQLKGGGASPSQPVSSSHDLSSFTGQNCFVTPRCTDSTDGELGPEQPPTSSKLENGGSGFSCNCRNDKLPVDPEKLWKIDKTNSAEQSDALWSYSTQPSNNDSEDEGESLDPDEDSFDTYTIVRKQRQIPRVKRSALTSNQTILDSVFDHSEEILHIYCNYSPGSEECDRIWLDGAEDTIINLPMHVGEGPFARLVSIQAAHKDFELPSHHLEHRSLEGLSDPVYEMKIDYNFHAIKLKRDSEPVHIRIDHSNLAGYRDEMMGAEPMRKRNADETPKRHPDWHARVNKAVARDNTLRKRSTLVNVTVPMSNKQETGQHDLNKRWWGSFGSWHSKLNMVKKSTLRVLPLAWADTINLFREQKGCVGSGSSASLEIDLEASVNMDITYAYYFSGTIIPPNIPDAYAYLAMQPRAYVGLSISGQAEMQYTSERAKIIPTITYPGLAIKGLASIGPSLDIYGQIVGKITISGKARAGAHFDFGKTEVYWPQNDESSSKYQKLLGIESNPSVPDQGTLKPVFEADVELDAALDVTSDLVGLDWTGFRGRIQSSPMHSAEDSRTANANPILKWISSR</sequence>
<proteinExistence type="inferred from homology"/>
<feature type="region of interest" description="Disordered" evidence="12">
    <location>
        <begin position="365"/>
        <end position="388"/>
    </location>
</feature>
<dbReference type="InterPro" id="IPR017853">
    <property type="entry name" value="GH"/>
</dbReference>
<keyword evidence="15" id="KW-1185">Reference proteome</keyword>
<dbReference type="InterPro" id="IPR001223">
    <property type="entry name" value="Glyco_hydro18_cat"/>
</dbReference>
<dbReference type="InterPro" id="IPR029070">
    <property type="entry name" value="Chitinase_insertion_sf"/>
</dbReference>
<dbReference type="PROSITE" id="PS51910">
    <property type="entry name" value="GH18_2"/>
    <property type="match status" value="1"/>
</dbReference>
<feature type="region of interest" description="Disordered" evidence="12">
    <location>
        <begin position="419"/>
        <end position="446"/>
    </location>
</feature>
<dbReference type="GO" id="GO:0008843">
    <property type="term" value="F:endochitinase activity"/>
    <property type="evidence" value="ECO:0007669"/>
    <property type="project" value="UniProtKB-EC"/>
</dbReference>
<dbReference type="Gene3D" id="3.20.20.80">
    <property type="entry name" value="Glycosidases"/>
    <property type="match status" value="1"/>
</dbReference>
<dbReference type="GO" id="GO:0008061">
    <property type="term" value="F:chitin binding"/>
    <property type="evidence" value="ECO:0007669"/>
    <property type="project" value="InterPro"/>
</dbReference>
<evidence type="ECO:0000313" key="15">
    <source>
        <dbReference type="Proteomes" id="UP000824596"/>
    </source>
</evidence>
<name>A0A9P8N7Y2_9HYPO</name>
<keyword evidence="9 11" id="KW-0326">Glycosidase</keyword>
<evidence type="ECO:0000256" key="8">
    <source>
        <dbReference type="ARBA" id="ARBA00023277"/>
    </source>
</evidence>
<organism evidence="14 15">
    <name type="scientific">Hirsutella rhossiliensis</name>
    <dbReference type="NCBI Taxonomy" id="111463"/>
    <lineage>
        <taxon>Eukaryota</taxon>
        <taxon>Fungi</taxon>
        <taxon>Dikarya</taxon>
        <taxon>Ascomycota</taxon>
        <taxon>Pezizomycotina</taxon>
        <taxon>Sordariomycetes</taxon>
        <taxon>Hypocreomycetidae</taxon>
        <taxon>Hypocreales</taxon>
        <taxon>Ophiocordycipitaceae</taxon>
        <taxon>Hirsutella</taxon>
    </lineage>
</organism>
<dbReference type="AlphaFoldDB" id="A0A9P8N7Y2"/>
<dbReference type="InterPro" id="IPR001579">
    <property type="entry name" value="Glyco_hydro_18_chit_AS"/>
</dbReference>
<protein>
    <recommendedName>
        <fullName evidence="4">chitinase</fullName>
        <ecNumber evidence="4">3.2.1.14</ecNumber>
    </recommendedName>
</protein>
<evidence type="ECO:0000256" key="1">
    <source>
        <dbReference type="ARBA" id="ARBA00000822"/>
    </source>
</evidence>
<evidence type="ECO:0000256" key="2">
    <source>
        <dbReference type="ARBA" id="ARBA00004613"/>
    </source>
</evidence>
<keyword evidence="10" id="KW-0624">Polysaccharide degradation</keyword>
<accession>A0A9P8N7Y2</accession>
<dbReference type="Pfam" id="PF00704">
    <property type="entry name" value="Glyco_hydro_18"/>
    <property type="match status" value="1"/>
</dbReference>
<evidence type="ECO:0000256" key="3">
    <source>
        <dbReference type="ARBA" id="ARBA00008682"/>
    </source>
</evidence>
<dbReference type="EMBL" id="JAIZPD010000001">
    <property type="protein sequence ID" value="KAH0968485.1"/>
    <property type="molecule type" value="Genomic_DNA"/>
</dbReference>
<dbReference type="Proteomes" id="UP000824596">
    <property type="component" value="Unassembled WGS sequence"/>
</dbReference>
<dbReference type="RefSeq" id="XP_044725998.1">
    <property type="nucleotide sequence ID" value="XM_044859598.1"/>
</dbReference>
<evidence type="ECO:0000256" key="6">
    <source>
        <dbReference type="ARBA" id="ARBA00022801"/>
    </source>
</evidence>
<feature type="compositionally biased region" description="Acidic residues" evidence="12">
    <location>
        <begin position="433"/>
        <end position="446"/>
    </location>
</feature>
<comment type="catalytic activity">
    <reaction evidence="1">
        <text>Random endo-hydrolysis of N-acetyl-beta-D-glucosaminide (1-&gt;4)-beta-linkages in chitin and chitodextrins.</text>
        <dbReference type="EC" id="3.2.1.14"/>
    </reaction>
</comment>
<comment type="similarity">
    <text evidence="3">Belongs to the glycosyl hydrolase 18 family. Chitinase class V subfamily.</text>
</comment>
<evidence type="ECO:0000256" key="10">
    <source>
        <dbReference type="ARBA" id="ARBA00023326"/>
    </source>
</evidence>
<dbReference type="InterPro" id="IPR050314">
    <property type="entry name" value="Glycosyl_Hydrlase_18"/>
</dbReference>
<dbReference type="GO" id="GO:0000272">
    <property type="term" value="P:polysaccharide catabolic process"/>
    <property type="evidence" value="ECO:0007669"/>
    <property type="project" value="UniProtKB-KW"/>
</dbReference>
<evidence type="ECO:0000256" key="11">
    <source>
        <dbReference type="RuleBase" id="RU000489"/>
    </source>
</evidence>
<evidence type="ECO:0000256" key="9">
    <source>
        <dbReference type="ARBA" id="ARBA00023295"/>
    </source>
</evidence>